<reference evidence="2" key="2">
    <citation type="submission" date="2025-08" db="UniProtKB">
        <authorList>
            <consortium name="Ensembl"/>
        </authorList>
    </citation>
    <scope>IDENTIFICATION</scope>
</reference>
<reference evidence="3" key="1">
    <citation type="journal article" date="2002" name="Science">
        <title>The draft genome of Ciona intestinalis: insights into chordate and vertebrate origins.</title>
        <authorList>
            <person name="Dehal P."/>
            <person name="Satou Y."/>
            <person name="Campbell R.K."/>
            <person name="Chapman J."/>
            <person name="Degnan B."/>
            <person name="De Tomaso A."/>
            <person name="Davidson B."/>
            <person name="Di Gregorio A."/>
            <person name="Gelpke M."/>
            <person name="Goodstein D.M."/>
            <person name="Harafuji N."/>
            <person name="Hastings K.E."/>
            <person name="Ho I."/>
            <person name="Hotta K."/>
            <person name="Huang W."/>
            <person name="Kawashima T."/>
            <person name="Lemaire P."/>
            <person name="Martinez D."/>
            <person name="Meinertzhagen I.A."/>
            <person name="Necula S."/>
            <person name="Nonaka M."/>
            <person name="Putnam N."/>
            <person name="Rash S."/>
            <person name="Saiga H."/>
            <person name="Satake M."/>
            <person name="Terry A."/>
            <person name="Yamada L."/>
            <person name="Wang H.G."/>
            <person name="Awazu S."/>
            <person name="Azumi K."/>
            <person name="Boore J."/>
            <person name="Branno M."/>
            <person name="Chin-Bow S."/>
            <person name="DeSantis R."/>
            <person name="Doyle S."/>
            <person name="Francino P."/>
            <person name="Keys D.N."/>
            <person name="Haga S."/>
            <person name="Hayashi H."/>
            <person name="Hino K."/>
            <person name="Imai K.S."/>
            <person name="Inaba K."/>
            <person name="Kano S."/>
            <person name="Kobayashi K."/>
            <person name="Kobayashi M."/>
            <person name="Lee B.I."/>
            <person name="Makabe K.W."/>
            <person name="Manohar C."/>
            <person name="Matassi G."/>
            <person name="Medina M."/>
            <person name="Mochizuki Y."/>
            <person name="Mount S."/>
            <person name="Morishita T."/>
            <person name="Miura S."/>
            <person name="Nakayama A."/>
            <person name="Nishizaka S."/>
            <person name="Nomoto H."/>
            <person name="Ohta F."/>
            <person name="Oishi K."/>
            <person name="Rigoutsos I."/>
            <person name="Sano M."/>
            <person name="Sasaki A."/>
            <person name="Sasakura Y."/>
            <person name="Shoguchi E."/>
            <person name="Shin-i T."/>
            <person name="Spagnuolo A."/>
            <person name="Stainier D."/>
            <person name="Suzuki M.M."/>
            <person name="Tassy O."/>
            <person name="Takatori N."/>
            <person name="Tokuoka M."/>
            <person name="Yagi K."/>
            <person name="Yoshizaki F."/>
            <person name="Wada S."/>
            <person name="Zhang C."/>
            <person name="Hyatt P.D."/>
            <person name="Larimer F."/>
            <person name="Detter C."/>
            <person name="Doggett N."/>
            <person name="Glavina T."/>
            <person name="Hawkins T."/>
            <person name="Richardson P."/>
            <person name="Lucas S."/>
            <person name="Kohara Y."/>
            <person name="Levine M."/>
            <person name="Satoh N."/>
            <person name="Rokhsar D.S."/>
        </authorList>
    </citation>
    <scope>NUCLEOTIDE SEQUENCE [LARGE SCALE GENOMIC DNA]</scope>
</reference>
<feature type="chain" id="PRO_5003578049" evidence="1">
    <location>
        <begin position="19"/>
        <end position="81"/>
    </location>
</feature>
<protein>
    <submittedName>
        <fullName evidence="2">Uncharacterized protein</fullName>
    </submittedName>
</protein>
<evidence type="ECO:0000313" key="2">
    <source>
        <dbReference type="Ensembl" id="ENSCINP00000031437.1"/>
    </source>
</evidence>
<sequence length="81" mass="9263">MRLILMIIFSTLLSQVLAEEQIIKFDPGRRACRGIQSDIFIMVETSTVIGTSNLAHPTIYSVSETNISQRKQYALYQKQQK</sequence>
<accession>H2XP54</accession>
<feature type="signal peptide" evidence="1">
    <location>
        <begin position="1"/>
        <end position="18"/>
    </location>
</feature>
<proteinExistence type="predicted"/>
<dbReference type="Proteomes" id="UP000008144">
    <property type="component" value="Unassembled WGS sequence"/>
</dbReference>
<evidence type="ECO:0000313" key="3">
    <source>
        <dbReference type="Proteomes" id="UP000008144"/>
    </source>
</evidence>
<dbReference type="AlphaFoldDB" id="H2XP54"/>
<keyword evidence="1" id="KW-0732">Signal</keyword>
<keyword evidence="3" id="KW-1185">Reference proteome</keyword>
<evidence type="ECO:0000256" key="1">
    <source>
        <dbReference type="SAM" id="SignalP"/>
    </source>
</evidence>
<name>H2XP54_CIOIN</name>
<reference evidence="2" key="3">
    <citation type="submission" date="2025-09" db="UniProtKB">
        <authorList>
            <consortium name="Ensembl"/>
        </authorList>
    </citation>
    <scope>IDENTIFICATION</scope>
</reference>
<dbReference type="Ensembl" id="ENSCINT00000035622.1">
    <property type="protein sequence ID" value="ENSCINP00000031437.1"/>
    <property type="gene ID" value="ENSCING00000018493.1"/>
</dbReference>
<dbReference type="HOGENOM" id="CLU_2573205_0_0_1"/>
<dbReference type="InParanoid" id="H2XP54"/>
<organism evidence="2 3">
    <name type="scientific">Ciona intestinalis</name>
    <name type="common">Transparent sea squirt</name>
    <name type="synonym">Ascidia intestinalis</name>
    <dbReference type="NCBI Taxonomy" id="7719"/>
    <lineage>
        <taxon>Eukaryota</taxon>
        <taxon>Metazoa</taxon>
        <taxon>Chordata</taxon>
        <taxon>Tunicata</taxon>
        <taxon>Ascidiacea</taxon>
        <taxon>Phlebobranchia</taxon>
        <taxon>Cionidae</taxon>
        <taxon>Ciona</taxon>
    </lineage>
</organism>